<keyword evidence="1" id="KW-0732">Signal</keyword>
<reference evidence="3 4" key="1">
    <citation type="submission" date="2024-05" db="EMBL/GenBank/DDBJ databases">
        <authorList>
            <person name="Wallberg A."/>
        </authorList>
    </citation>
    <scope>NUCLEOTIDE SEQUENCE [LARGE SCALE GENOMIC DNA]</scope>
</reference>
<dbReference type="AlphaFoldDB" id="A0AAV2QVS3"/>
<feature type="domain" description="C-type lectin" evidence="2">
    <location>
        <begin position="38"/>
        <end position="175"/>
    </location>
</feature>
<evidence type="ECO:0000259" key="2">
    <source>
        <dbReference type="PROSITE" id="PS50041"/>
    </source>
</evidence>
<keyword evidence="4" id="KW-1185">Reference proteome</keyword>
<dbReference type="EMBL" id="CAXKWB010010061">
    <property type="protein sequence ID" value="CAL4096627.1"/>
    <property type="molecule type" value="Genomic_DNA"/>
</dbReference>
<proteinExistence type="predicted"/>
<dbReference type="InterPro" id="IPR050801">
    <property type="entry name" value="Ca-Dep_Lectins_ImmuneDev"/>
</dbReference>
<evidence type="ECO:0000313" key="3">
    <source>
        <dbReference type="EMBL" id="CAL4096627.1"/>
    </source>
</evidence>
<gene>
    <name evidence="3" type="ORF">MNOR_LOCUS15799</name>
</gene>
<protein>
    <recommendedName>
        <fullName evidence="2">C-type lectin domain-containing protein</fullName>
    </recommendedName>
</protein>
<dbReference type="InterPro" id="IPR016187">
    <property type="entry name" value="CTDL_fold"/>
</dbReference>
<dbReference type="CDD" id="cd00037">
    <property type="entry name" value="CLECT"/>
    <property type="match status" value="1"/>
</dbReference>
<feature type="chain" id="PRO_5043932020" description="C-type lectin domain-containing protein" evidence="1">
    <location>
        <begin position="22"/>
        <end position="177"/>
    </location>
</feature>
<dbReference type="Proteomes" id="UP001497623">
    <property type="component" value="Unassembled WGS sequence"/>
</dbReference>
<dbReference type="PROSITE" id="PS50041">
    <property type="entry name" value="C_TYPE_LECTIN_2"/>
    <property type="match status" value="1"/>
</dbReference>
<dbReference type="InterPro" id="IPR016186">
    <property type="entry name" value="C-type_lectin-like/link_sf"/>
</dbReference>
<sequence>MWATMRQLPFLVAVMMGLVQCNDQVEGAGHCPDLFTDVEGTCYYFSSDMGIEATWNDSLAACKELGDGLGHMNVGLAELGTSSCGCATPDIKLMETVSAKGAHVWLGASDANHDGIWIWQESQQQLHLENSMWDNIEPNGGTDENCLIATVWSGYHNRPLLNDYPCTYTWSYVCQLF</sequence>
<evidence type="ECO:0000256" key="1">
    <source>
        <dbReference type="SAM" id="SignalP"/>
    </source>
</evidence>
<dbReference type="PANTHER" id="PTHR22801:SF63">
    <property type="entry name" value="C-TYPE LECTIN DOMAIN-CONTAINING PROTEIN"/>
    <property type="match status" value="1"/>
</dbReference>
<name>A0AAV2QVS3_MEGNR</name>
<dbReference type="SUPFAM" id="SSF56436">
    <property type="entry name" value="C-type lectin-like"/>
    <property type="match status" value="1"/>
</dbReference>
<dbReference type="Gene3D" id="3.10.100.10">
    <property type="entry name" value="Mannose-Binding Protein A, subunit A"/>
    <property type="match status" value="1"/>
</dbReference>
<dbReference type="SMART" id="SM00034">
    <property type="entry name" value="CLECT"/>
    <property type="match status" value="1"/>
</dbReference>
<organism evidence="3 4">
    <name type="scientific">Meganyctiphanes norvegica</name>
    <name type="common">Northern krill</name>
    <name type="synonym">Thysanopoda norvegica</name>
    <dbReference type="NCBI Taxonomy" id="48144"/>
    <lineage>
        <taxon>Eukaryota</taxon>
        <taxon>Metazoa</taxon>
        <taxon>Ecdysozoa</taxon>
        <taxon>Arthropoda</taxon>
        <taxon>Crustacea</taxon>
        <taxon>Multicrustacea</taxon>
        <taxon>Malacostraca</taxon>
        <taxon>Eumalacostraca</taxon>
        <taxon>Eucarida</taxon>
        <taxon>Euphausiacea</taxon>
        <taxon>Euphausiidae</taxon>
        <taxon>Meganyctiphanes</taxon>
    </lineage>
</organism>
<dbReference type="InterPro" id="IPR001304">
    <property type="entry name" value="C-type_lectin-like"/>
</dbReference>
<feature type="signal peptide" evidence="1">
    <location>
        <begin position="1"/>
        <end position="21"/>
    </location>
</feature>
<comment type="caution">
    <text evidence="3">The sequence shown here is derived from an EMBL/GenBank/DDBJ whole genome shotgun (WGS) entry which is preliminary data.</text>
</comment>
<dbReference type="PANTHER" id="PTHR22801">
    <property type="entry name" value="LITHOSTATHINE"/>
    <property type="match status" value="1"/>
</dbReference>
<evidence type="ECO:0000313" key="4">
    <source>
        <dbReference type="Proteomes" id="UP001497623"/>
    </source>
</evidence>
<accession>A0AAV2QVS3</accession>